<evidence type="ECO:0000256" key="2">
    <source>
        <dbReference type="ARBA" id="ARBA00022692"/>
    </source>
</evidence>
<feature type="region of interest" description="Disordered" evidence="5">
    <location>
        <begin position="44"/>
        <end position="69"/>
    </location>
</feature>
<accession>A0ABM1LIG1</accession>
<reference evidence="6" key="1">
    <citation type="journal article" date="2012" name="Nat. Commun.">
        <title>The genome of Prunus mume.</title>
        <authorList>
            <person name="Zhang Q."/>
            <person name="Chen W."/>
            <person name="Sun L."/>
            <person name="Zhao F."/>
            <person name="Huang B."/>
            <person name="Yang W."/>
            <person name="Tao Y."/>
            <person name="Wang J."/>
            <person name="Yuan Z."/>
            <person name="Fan G."/>
            <person name="Xing Z."/>
            <person name="Han C."/>
            <person name="Pan H."/>
            <person name="Zhong X."/>
            <person name="Shi W."/>
            <person name="Liang X."/>
            <person name="Du D."/>
            <person name="Sun F."/>
            <person name="Xu Z."/>
            <person name="Hao R."/>
            <person name="Lv T."/>
            <person name="Lv Y."/>
            <person name="Zheng Z."/>
            <person name="Sun M."/>
            <person name="Luo L."/>
            <person name="Cai M."/>
            <person name="Gao Y."/>
            <person name="Wang J."/>
            <person name="Yin Y."/>
            <person name="Xu X."/>
            <person name="Cheng T."/>
            <person name="Wang J."/>
        </authorList>
    </citation>
    <scope>NUCLEOTIDE SEQUENCE [LARGE SCALE GENOMIC DNA]</scope>
</reference>
<name>A0ABM1LIG1_PRUMU</name>
<dbReference type="GeneID" id="107880381"/>
<dbReference type="PANTHER" id="PTHR14154">
    <property type="entry name" value="UPF0041 BRAIN PROTEIN 44-RELATED"/>
    <property type="match status" value="1"/>
</dbReference>
<reference evidence="7" key="2">
    <citation type="submission" date="2025-08" db="UniProtKB">
        <authorList>
            <consortium name="RefSeq"/>
        </authorList>
    </citation>
    <scope>IDENTIFICATION</scope>
</reference>
<comment type="subcellular location">
    <subcellularLocation>
        <location evidence="1">Membrane</location>
        <topology evidence="1">Multi-pass membrane protein</topology>
    </subcellularLocation>
</comment>
<organism evidence="6 7">
    <name type="scientific">Prunus mume</name>
    <name type="common">Japanese apricot</name>
    <name type="synonym">Armeniaca mume</name>
    <dbReference type="NCBI Taxonomy" id="102107"/>
    <lineage>
        <taxon>Eukaryota</taxon>
        <taxon>Viridiplantae</taxon>
        <taxon>Streptophyta</taxon>
        <taxon>Embryophyta</taxon>
        <taxon>Tracheophyta</taxon>
        <taxon>Spermatophyta</taxon>
        <taxon>Magnoliopsida</taxon>
        <taxon>eudicotyledons</taxon>
        <taxon>Gunneridae</taxon>
        <taxon>Pentapetalae</taxon>
        <taxon>rosids</taxon>
        <taxon>fabids</taxon>
        <taxon>Rosales</taxon>
        <taxon>Rosaceae</taxon>
        <taxon>Amygdaloideae</taxon>
        <taxon>Amygdaleae</taxon>
        <taxon>Prunus</taxon>
    </lineage>
</organism>
<keyword evidence="4" id="KW-0472">Membrane</keyword>
<evidence type="ECO:0000313" key="6">
    <source>
        <dbReference type="Proteomes" id="UP000694861"/>
    </source>
</evidence>
<evidence type="ECO:0000313" key="7">
    <source>
        <dbReference type="RefSeq" id="XP_016647188.1"/>
    </source>
</evidence>
<protein>
    <submittedName>
        <fullName evidence="7">Uncharacterized protein LOC107880381</fullName>
    </submittedName>
</protein>
<dbReference type="RefSeq" id="XP_016647188.1">
    <property type="nucleotide sequence ID" value="XM_016791702.1"/>
</dbReference>
<dbReference type="Proteomes" id="UP000694861">
    <property type="component" value="Linkage group LG2"/>
</dbReference>
<gene>
    <name evidence="7" type="primary">LOC107880381</name>
</gene>
<sequence>MQSIFVANNSVAHGEGKSKSVRVNHLISVPALHMYSHMRVRSKVAKDGQKEQPCTVTDASKSPPILAPLPSKASMQTCSHSVGQRRRESTQACNGGVCFSSGGYPCCGVEVELPVDISHLVKLISPVVAVELSKVRINGRLAMVGFVSALALELYNGQDVFAQISNGGVTLFVATSILLSVASLVPLFKGASVESRSDGIMTSDAELLNRRLAMLGLVAFVFTEYVKGGTLV</sequence>
<evidence type="ECO:0000256" key="4">
    <source>
        <dbReference type="ARBA" id="ARBA00023136"/>
    </source>
</evidence>
<keyword evidence="6" id="KW-1185">Reference proteome</keyword>
<evidence type="ECO:0000256" key="1">
    <source>
        <dbReference type="ARBA" id="ARBA00004141"/>
    </source>
</evidence>
<keyword evidence="3" id="KW-1133">Transmembrane helix</keyword>
<evidence type="ECO:0000256" key="5">
    <source>
        <dbReference type="SAM" id="MobiDB-lite"/>
    </source>
</evidence>
<dbReference type="SUPFAM" id="SSF103511">
    <property type="entry name" value="Chlorophyll a-b binding protein"/>
    <property type="match status" value="1"/>
</dbReference>
<keyword evidence="2" id="KW-0812">Transmembrane</keyword>
<evidence type="ECO:0000256" key="3">
    <source>
        <dbReference type="ARBA" id="ARBA00022989"/>
    </source>
</evidence>
<proteinExistence type="predicted"/>